<gene>
    <name evidence="2" type="ORF">FHX46_001726</name>
</gene>
<dbReference type="Proteomes" id="UP000754495">
    <property type="component" value="Unassembled WGS sequence"/>
</dbReference>
<dbReference type="InterPro" id="IPR049945">
    <property type="entry name" value="AAA_22"/>
</dbReference>
<dbReference type="Gene3D" id="3.40.50.300">
    <property type="entry name" value="P-loop containing nucleotide triphosphate hydrolases"/>
    <property type="match status" value="1"/>
</dbReference>
<dbReference type="InterPro" id="IPR011990">
    <property type="entry name" value="TPR-like_helical_dom_sf"/>
</dbReference>
<proteinExistence type="predicted"/>
<name>A0ABX0SQF0_9PSEU</name>
<dbReference type="PANTHER" id="PTHR47691:SF3">
    <property type="entry name" value="HTH-TYPE TRANSCRIPTIONAL REGULATOR RV0890C-RELATED"/>
    <property type="match status" value="1"/>
</dbReference>
<comment type="caution">
    <text evidence="2">The sequence shown here is derived from an EMBL/GenBank/DDBJ whole genome shotgun (WGS) entry which is preliminary data.</text>
</comment>
<accession>A0ABX0SQF0</accession>
<dbReference type="CDD" id="cd06170">
    <property type="entry name" value="LuxR_C_like"/>
    <property type="match status" value="1"/>
</dbReference>
<dbReference type="PANTHER" id="PTHR47691">
    <property type="entry name" value="REGULATOR-RELATED"/>
    <property type="match status" value="1"/>
</dbReference>
<reference evidence="2 3" key="1">
    <citation type="submission" date="2020-03" db="EMBL/GenBank/DDBJ databases">
        <title>Sequencing the genomes of 1000 actinobacteria strains.</title>
        <authorList>
            <person name="Klenk H.-P."/>
        </authorList>
    </citation>
    <scope>NUCLEOTIDE SEQUENCE [LARGE SCALE GENOMIC DNA]</scope>
    <source>
        <strain evidence="2 3">DSM 45668</strain>
    </source>
</reference>
<dbReference type="EMBL" id="JAANOU010000001">
    <property type="protein sequence ID" value="NIH79196.1"/>
    <property type="molecule type" value="Genomic_DNA"/>
</dbReference>
<dbReference type="InterPro" id="IPR036388">
    <property type="entry name" value="WH-like_DNA-bd_sf"/>
</dbReference>
<dbReference type="Pfam" id="PF13401">
    <property type="entry name" value="AAA_22"/>
    <property type="match status" value="1"/>
</dbReference>
<dbReference type="SUPFAM" id="SSF52540">
    <property type="entry name" value="P-loop containing nucleoside triphosphate hydrolases"/>
    <property type="match status" value="1"/>
</dbReference>
<dbReference type="InterPro" id="IPR016032">
    <property type="entry name" value="Sig_transdc_resp-reg_C-effctor"/>
</dbReference>
<dbReference type="Gene3D" id="1.25.40.10">
    <property type="entry name" value="Tetratricopeptide repeat domain"/>
    <property type="match status" value="1"/>
</dbReference>
<dbReference type="Gene3D" id="1.10.10.10">
    <property type="entry name" value="Winged helix-like DNA-binding domain superfamily/Winged helix DNA-binding domain"/>
    <property type="match status" value="1"/>
</dbReference>
<keyword evidence="3" id="KW-1185">Reference proteome</keyword>
<dbReference type="InterPro" id="IPR000792">
    <property type="entry name" value="Tscrpt_reg_LuxR_C"/>
</dbReference>
<organism evidence="2 3">
    <name type="scientific">Amycolatopsis viridis</name>
    <dbReference type="NCBI Taxonomy" id="185678"/>
    <lineage>
        <taxon>Bacteria</taxon>
        <taxon>Bacillati</taxon>
        <taxon>Actinomycetota</taxon>
        <taxon>Actinomycetes</taxon>
        <taxon>Pseudonocardiales</taxon>
        <taxon>Pseudonocardiaceae</taxon>
        <taxon>Amycolatopsis</taxon>
    </lineage>
</organism>
<dbReference type="SMART" id="SM00421">
    <property type="entry name" value="HTH_LUXR"/>
    <property type="match status" value="1"/>
</dbReference>
<dbReference type="RefSeq" id="WP_167112237.1">
    <property type="nucleotide sequence ID" value="NZ_JAANOU010000001.1"/>
</dbReference>
<evidence type="ECO:0000259" key="1">
    <source>
        <dbReference type="PROSITE" id="PS50043"/>
    </source>
</evidence>
<evidence type="ECO:0000313" key="2">
    <source>
        <dbReference type="EMBL" id="NIH79196.1"/>
    </source>
</evidence>
<dbReference type="Pfam" id="PF00196">
    <property type="entry name" value="GerE"/>
    <property type="match status" value="1"/>
</dbReference>
<dbReference type="SUPFAM" id="SSF48452">
    <property type="entry name" value="TPR-like"/>
    <property type="match status" value="1"/>
</dbReference>
<sequence length="767" mass="83886">MAGTLPSELTSFVGRRQELAEIRRLLSAARRVTLTGLGGVGKTRLAVRAAAGLTRAFPDGVHFAELAALDDPALLPQTIATALGLRDEAVDPADRLARFLADRQVLLVLDNCEHLADACATLTGKLLASTSGLRVLATSRQRLSVEGEHLLPVEPLDLPIGSGTSDRADGWDAVSLFADRAAAVSPGFALTRANEALVAAICRRLEGLPLAIELAAVWLRTLSLTELNDRLADRFALLTEATRTAPPRQQGLEALVDWTYQLCLPAEERAWERLSVFRGGFDLPAAEHVCRSEGSTDGADADDSTVLNVLAGLVDKSVLVRERDTYGHSARYHMLETLAEFGAARLAERGDPAEPVRRHRDYYRELARRFTTEKITERQQDWIARLQSEHANLRGALESWLEEPDPRPALEMAGNLSTFWIAGGHLVEGGRWLDRVLARDSGPCRERARALHASLLACTWLGVRKGFDDRLQEYRSIAVQLRDPAVDVELLVCEGVSRYFLGDPRWACELLEKAQEECAAIGKEGLPLQILSYLALARFVLGEPDAETAGEQAVALCASHGNPPWYTALAVWVLGLAVWRRGDVRRAERLHREAIRLREPAADHSGTALALESLAWCAASDRRFTRTARLLGAAATAWRLSGAGRIERALRQVSETHAAAPARDALGDEAFEQEYARGAAMSFENAVAFALDERRTRTAPATSSRHPLTNREKEIAGLVAKGLSNRQIAGRLIISQRTAESHVEHILAKLGFSSRTQIAAWITANES</sequence>
<dbReference type="InterPro" id="IPR027417">
    <property type="entry name" value="P-loop_NTPase"/>
</dbReference>
<dbReference type="PROSITE" id="PS50043">
    <property type="entry name" value="HTH_LUXR_2"/>
    <property type="match status" value="1"/>
</dbReference>
<protein>
    <submittedName>
        <fullName evidence="2">ATPase/DNA-binding NarL/FixJ family response regulator</fullName>
    </submittedName>
</protein>
<dbReference type="PRINTS" id="PR00038">
    <property type="entry name" value="HTHLUXR"/>
</dbReference>
<evidence type="ECO:0000313" key="3">
    <source>
        <dbReference type="Proteomes" id="UP000754495"/>
    </source>
</evidence>
<feature type="domain" description="HTH luxR-type" evidence="1">
    <location>
        <begin position="701"/>
        <end position="766"/>
    </location>
</feature>
<dbReference type="SUPFAM" id="SSF46894">
    <property type="entry name" value="C-terminal effector domain of the bipartite response regulators"/>
    <property type="match status" value="1"/>
</dbReference>
<dbReference type="PRINTS" id="PR00364">
    <property type="entry name" value="DISEASERSIST"/>
</dbReference>